<evidence type="ECO:0000256" key="2">
    <source>
        <dbReference type="ARBA" id="ARBA00022692"/>
    </source>
</evidence>
<dbReference type="InterPro" id="IPR017452">
    <property type="entry name" value="GPCR_Rhodpsn_7TM"/>
</dbReference>
<keyword evidence="4 5" id="KW-0472">Membrane</keyword>
<name>A0A336MW97_CULSO</name>
<comment type="subcellular location">
    <subcellularLocation>
        <location evidence="1">Membrane</location>
    </subcellularLocation>
</comment>
<dbReference type="InterPro" id="IPR051135">
    <property type="entry name" value="Gal/GlcNAc/GalNAc_ST"/>
</dbReference>
<dbReference type="SUPFAM" id="SSF52540">
    <property type="entry name" value="P-loop containing nucleoside triphosphate hydrolases"/>
    <property type="match status" value="1"/>
</dbReference>
<dbReference type="PANTHER" id="PTHR10704:SF44">
    <property type="entry name" value="LD35051P-RELATED"/>
    <property type="match status" value="1"/>
</dbReference>
<protein>
    <submittedName>
        <fullName evidence="7">CSON007892 protein</fullName>
    </submittedName>
</protein>
<reference evidence="7" key="1">
    <citation type="submission" date="2018-07" db="EMBL/GenBank/DDBJ databases">
        <authorList>
            <person name="Quirk P.G."/>
            <person name="Krulwich T.A."/>
        </authorList>
    </citation>
    <scope>NUCLEOTIDE SEQUENCE</scope>
</reference>
<dbReference type="Gene3D" id="1.20.1070.10">
    <property type="entry name" value="Rhodopsin 7-helix transmembrane proteins"/>
    <property type="match status" value="1"/>
</dbReference>
<dbReference type="InterPro" id="IPR000863">
    <property type="entry name" value="Sulfotransferase_dom"/>
</dbReference>
<dbReference type="AlphaFoldDB" id="A0A336MW97"/>
<evidence type="ECO:0000256" key="4">
    <source>
        <dbReference type="ARBA" id="ARBA00023136"/>
    </source>
</evidence>
<evidence type="ECO:0000256" key="3">
    <source>
        <dbReference type="ARBA" id="ARBA00022989"/>
    </source>
</evidence>
<proteinExistence type="predicted"/>
<dbReference type="EMBL" id="UFQT01002979">
    <property type="protein sequence ID" value="SSX34390.1"/>
    <property type="molecule type" value="Genomic_DNA"/>
</dbReference>
<dbReference type="GO" id="GO:0001517">
    <property type="term" value="F:N-acetylglucosamine 6-O-sulfotransferase activity"/>
    <property type="evidence" value="ECO:0007669"/>
    <property type="project" value="TreeGrafter"/>
</dbReference>
<feature type="domain" description="G-protein coupled receptors family 1 profile" evidence="6">
    <location>
        <begin position="150"/>
        <end position="177"/>
    </location>
</feature>
<dbReference type="Gene3D" id="3.40.50.300">
    <property type="entry name" value="P-loop containing nucleotide triphosphate hydrolases"/>
    <property type="match status" value="1"/>
</dbReference>
<dbReference type="SUPFAM" id="SSF81321">
    <property type="entry name" value="Family A G protein-coupled receptor-like"/>
    <property type="match status" value="1"/>
</dbReference>
<feature type="transmembrane region" description="Helical" evidence="5">
    <location>
        <begin position="137"/>
        <end position="159"/>
    </location>
</feature>
<dbReference type="PANTHER" id="PTHR10704">
    <property type="entry name" value="CARBOHYDRATE SULFOTRANSFERASE"/>
    <property type="match status" value="1"/>
</dbReference>
<dbReference type="GO" id="GO:0016020">
    <property type="term" value="C:membrane"/>
    <property type="evidence" value="ECO:0007669"/>
    <property type="project" value="UniProtKB-SubCell"/>
</dbReference>
<dbReference type="PROSITE" id="PS50262">
    <property type="entry name" value="G_PROTEIN_RECEP_F1_2"/>
    <property type="match status" value="1"/>
</dbReference>
<evidence type="ECO:0000313" key="7">
    <source>
        <dbReference type="EMBL" id="SSX34390.1"/>
    </source>
</evidence>
<evidence type="ECO:0000256" key="5">
    <source>
        <dbReference type="SAM" id="Phobius"/>
    </source>
</evidence>
<sequence length="539" mass="61663">MINGRHNNSSNSTITTVSTILKQIINEANMQLNNHLMLNGTVGTITSHNPPRTFSDNFSDTLIMNSGDISASSSSNSISSNSDSFVNFTTYLDDIQNINNNNYSGSSVTAHSTEPNIIIVPPVKTTSENTYQNSVIIPLYAVIFGCCVIGNLLVILTLAQNKRMRTVTNVYLLNLVIIREKINEVHLLYKSDIELLTQLKWLLQLQPDIKSVSAAGKSIILRQSFINALETGNSSHIFPIPMNERKRTVIFSSWRSGSTFIGDIFNILPGNYYHYEPFNYRSVRQIETDQTNIDHVKNLLQCNYDTITTKKHMNVSGHWHYNFHMASYCNKEQDVLCRSVPFREAFCNIFPRQNMKLVRARISLAEHLLNDTNLNVNVILQVRDPRAVTLSRRTLGGCNLHPDCYSMQVYCKHLVEDYHNAKPLLQNFPKRFKVLRFEDLAMSPFEVTEAMFNQFGIPFDDRIIQFLEEHTKSKKGGMFSTFRDSKAVISQWTQKLNMREVEKVQSQCLDAMKLWGYNFIQDESQLNSTDFDPIGRYSI</sequence>
<dbReference type="GO" id="GO:0006044">
    <property type="term" value="P:N-acetylglucosamine metabolic process"/>
    <property type="evidence" value="ECO:0007669"/>
    <property type="project" value="TreeGrafter"/>
</dbReference>
<dbReference type="InterPro" id="IPR027417">
    <property type="entry name" value="P-loop_NTPase"/>
</dbReference>
<keyword evidence="2 5" id="KW-0812">Transmembrane</keyword>
<gene>
    <name evidence="7" type="primary">CSON007892</name>
</gene>
<evidence type="ECO:0000256" key="1">
    <source>
        <dbReference type="ARBA" id="ARBA00004370"/>
    </source>
</evidence>
<keyword evidence="3 5" id="KW-1133">Transmembrane helix</keyword>
<organism evidence="7">
    <name type="scientific">Culicoides sonorensis</name>
    <name type="common">Biting midge</name>
    <dbReference type="NCBI Taxonomy" id="179676"/>
    <lineage>
        <taxon>Eukaryota</taxon>
        <taxon>Metazoa</taxon>
        <taxon>Ecdysozoa</taxon>
        <taxon>Arthropoda</taxon>
        <taxon>Hexapoda</taxon>
        <taxon>Insecta</taxon>
        <taxon>Pterygota</taxon>
        <taxon>Neoptera</taxon>
        <taxon>Endopterygota</taxon>
        <taxon>Diptera</taxon>
        <taxon>Nematocera</taxon>
        <taxon>Chironomoidea</taxon>
        <taxon>Ceratopogonidae</taxon>
        <taxon>Ceratopogoninae</taxon>
        <taxon>Culicoides</taxon>
        <taxon>Monoculicoides</taxon>
    </lineage>
</organism>
<dbReference type="Pfam" id="PF00685">
    <property type="entry name" value="Sulfotransfer_1"/>
    <property type="match status" value="1"/>
</dbReference>
<dbReference type="VEuPathDB" id="VectorBase:CSON007892"/>
<dbReference type="GO" id="GO:0006790">
    <property type="term" value="P:sulfur compound metabolic process"/>
    <property type="evidence" value="ECO:0007669"/>
    <property type="project" value="TreeGrafter"/>
</dbReference>
<evidence type="ECO:0000259" key="6">
    <source>
        <dbReference type="PROSITE" id="PS50262"/>
    </source>
</evidence>
<accession>A0A336MW97</accession>